<dbReference type="PANTHER" id="PTHR30352:SF2">
    <property type="entry name" value="ANAEROBIC RIBONUCLEOSIDE-TRIPHOSPHATE REDUCTASE-ACTIVATING PROTEIN"/>
    <property type="match status" value="1"/>
</dbReference>
<dbReference type="InterPro" id="IPR013785">
    <property type="entry name" value="Aldolase_TIM"/>
</dbReference>
<keyword evidence="2" id="KW-0004">4Fe-4S</keyword>
<dbReference type="SFLD" id="SFLDS00029">
    <property type="entry name" value="Radical_SAM"/>
    <property type="match status" value="1"/>
</dbReference>
<dbReference type="EC" id="1.97.1.-" evidence="7"/>
<dbReference type="InterPro" id="IPR034457">
    <property type="entry name" value="Organic_radical-activating"/>
</dbReference>
<dbReference type="InterPro" id="IPR012837">
    <property type="entry name" value="NrdG"/>
</dbReference>
<dbReference type="SFLD" id="SFLDF00299">
    <property type="entry name" value="anaerobic_ribonucleoside-triph"/>
    <property type="match status" value="1"/>
</dbReference>
<dbReference type="GO" id="GO:0046872">
    <property type="term" value="F:metal ion binding"/>
    <property type="evidence" value="ECO:0007669"/>
    <property type="project" value="UniProtKB-KW"/>
</dbReference>
<evidence type="ECO:0000313" key="8">
    <source>
        <dbReference type="EMBL" id="EEP27538.1"/>
    </source>
</evidence>
<dbReference type="PIRSF" id="PIRSF000368">
    <property type="entry name" value="NrdG"/>
    <property type="match status" value="1"/>
</dbReference>
<evidence type="ECO:0000256" key="7">
    <source>
        <dbReference type="PIRNR" id="PIRNR000368"/>
    </source>
</evidence>
<sequence>MYYGNIKDWDIADGPGVRVSLFVSGCRNRCPGCFQPDTWDFCYGKPYTEKEEAFIIDAMDHDYIQGFTCLGGEPFEPENQGEITKLLRRIKETYPDKDVWCYTGYSIDRDLLPREGCRHTPFTEEMLSYIDVLVDGRFVMELKDISLQFRGSRNQRVLHLARMREEGKMTAETFEAIWWPVKDRKFQEK</sequence>
<reference evidence="8" key="1">
    <citation type="submission" date="2009-04" db="EMBL/GenBank/DDBJ databases">
        <authorList>
            <person name="Weinstock G."/>
            <person name="Sodergren E."/>
            <person name="Clifton S."/>
            <person name="Fulton L."/>
            <person name="Fulton B."/>
            <person name="Courtney L."/>
            <person name="Fronick C."/>
            <person name="Harrison M."/>
            <person name="Strong C."/>
            <person name="Farmer C."/>
            <person name="Delahaunty K."/>
            <person name="Markovic C."/>
            <person name="Hall O."/>
            <person name="Minx P."/>
            <person name="Tomlinson C."/>
            <person name="Mitreva M."/>
            <person name="Nelson J."/>
            <person name="Hou S."/>
            <person name="Wollam A."/>
            <person name="Pepin K.H."/>
            <person name="Johnson M."/>
            <person name="Bhonagiri V."/>
            <person name="Nash W.E."/>
            <person name="Warren W."/>
            <person name="Chinwalla A."/>
            <person name="Mardis E.R."/>
            <person name="Wilson R.K."/>
        </authorList>
    </citation>
    <scope>NUCLEOTIDE SEQUENCE [LARGE SCALE GENOMIC DNA]</scope>
    <source>
        <strain evidence="8">DSM 14600</strain>
    </source>
</reference>
<comment type="cofactor">
    <cofactor evidence="1">
        <name>[4Fe-4S] cluster</name>
        <dbReference type="ChEBI" id="CHEBI:49883"/>
    </cofactor>
</comment>
<keyword evidence="9" id="KW-1185">Reference proteome</keyword>
<accession>C4GDQ9</accession>
<dbReference type="EMBL" id="ACIP02000007">
    <property type="protein sequence ID" value="EEP27538.1"/>
    <property type="molecule type" value="Genomic_DNA"/>
</dbReference>
<evidence type="ECO:0000256" key="6">
    <source>
        <dbReference type="ARBA" id="ARBA00023014"/>
    </source>
</evidence>
<keyword evidence="7 8" id="KW-0560">Oxidoreductase</keyword>
<dbReference type="NCBIfam" id="TIGR02491">
    <property type="entry name" value="NrdG"/>
    <property type="match status" value="1"/>
</dbReference>
<keyword evidence="6" id="KW-0411">Iron-sulfur</keyword>
<dbReference type="STRING" id="626523.GCWU000342_02233"/>
<name>C4GDQ9_9FIRM</name>
<comment type="function">
    <text evidence="7">Activation of anaerobic ribonucleoside-triphosphate reductase under anaerobic conditions by generation of an organic free radical, using S-adenosylmethionine and reduced flavodoxin as cosubstrates to produce 5'-deoxy-adenosine.</text>
</comment>
<dbReference type="SFLD" id="SFLDG01063">
    <property type="entry name" value="activating_enzymes__group_1"/>
    <property type="match status" value="1"/>
</dbReference>
<dbReference type="InterPro" id="IPR058240">
    <property type="entry name" value="rSAM_sf"/>
</dbReference>
<evidence type="ECO:0000256" key="2">
    <source>
        <dbReference type="ARBA" id="ARBA00022485"/>
    </source>
</evidence>
<dbReference type="InterPro" id="IPR007197">
    <property type="entry name" value="rSAM"/>
</dbReference>
<proteinExistence type="inferred from homology"/>
<dbReference type="SUPFAM" id="SSF102114">
    <property type="entry name" value="Radical SAM enzymes"/>
    <property type="match status" value="1"/>
</dbReference>
<evidence type="ECO:0000256" key="3">
    <source>
        <dbReference type="ARBA" id="ARBA00022691"/>
    </source>
</evidence>
<dbReference type="RefSeq" id="WP_006907209.1">
    <property type="nucleotide sequence ID" value="NZ_GG665867.1"/>
</dbReference>
<gene>
    <name evidence="8" type="primary">nrdG</name>
    <name evidence="8" type="ORF">GCWU000342_02233</name>
</gene>
<dbReference type="GO" id="GO:0051539">
    <property type="term" value="F:4 iron, 4 sulfur cluster binding"/>
    <property type="evidence" value="ECO:0007669"/>
    <property type="project" value="UniProtKB-KW"/>
</dbReference>
<dbReference type="AlphaFoldDB" id="C4GDQ9"/>
<dbReference type="SFLD" id="SFLDG01066">
    <property type="entry name" value="organic_radical-activating_enz"/>
    <property type="match status" value="1"/>
</dbReference>
<comment type="caution">
    <text evidence="8">The sequence shown here is derived from an EMBL/GenBank/DDBJ whole genome shotgun (WGS) entry which is preliminary data.</text>
</comment>
<dbReference type="HOGENOM" id="CLU_089926_2_1_9"/>
<evidence type="ECO:0000313" key="9">
    <source>
        <dbReference type="Proteomes" id="UP000003494"/>
    </source>
</evidence>
<keyword evidence="5" id="KW-0408">Iron</keyword>
<evidence type="ECO:0000256" key="5">
    <source>
        <dbReference type="ARBA" id="ARBA00023004"/>
    </source>
</evidence>
<dbReference type="GO" id="GO:0043365">
    <property type="term" value="F:[formate-C-acetyltransferase]-activating enzyme activity"/>
    <property type="evidence" value="ECO:0007669"/>
    <property type="project" value="InterPro"/>
</dbReference>
<dbReference type="GO" id="GO:0004748">
    <property type="term" value="F:ribonucleoside-diphosphate reductase activity, thioredoxin disulfide as acceptor"/>
    <property type="evidence" value="ECO:0007669"/>
    <property type="project" value="TreeGrafter"/>
</dbReference>
<dbReference type="eggNOG" id="COG0602">
    <property type="taxonomic scope" value="Bacteria"/>
</dbReference>
<comment type="similarity">
    <text evidence="7">Belongs to the organic radical-activating enzymes family.</text>
</comment>
<keyword evidence="4" id="KW-0479">Metal-binding</keyword>
<dbReference type="Proteomes" id="UP000003494">
    <property type="component" value="Unassembled WGS sequence"/>
</dbReference>
<evidence type="ECO:0000256" key="4">
    <source>
        <dbReference type="ARBA" id="ARBA00022723"/>
    </source>
</evidence>
<dbReference type="PANTHER" id="PTHR30352">
    <property type="entry name" value="PYRUVATE FORMATE-LYASE-ACTIVATING ENZYME"/>
    <property type="match status" value="1"/>
</dbReference>
<dbReference type="Pfam" id="PF13353">
    <property type="entry name" value="Fer4_12"/>
    <property type="match status" value="1"/>
</dbReference>
<keyword evidence="3" id="KW-0949">S-adenosyl-L-methionine</keyword>
<evidence type="ECO:0000256" key="1">
    <source>
        <dbReference type="ARBA" id="ARBA00001966"/>
    </source>
</evidence>
<protein>
    <recommendedName>
        <fullName evidence="7">Anaerobic ribonucleoside-triphosphate reductase-activating protein</fullName>
        <ecNumber evidence="7">1.97.1.-</ecNumber>
    </recommendedName>
</protein>
<organism evidence="8 9">
    <name type="scientific">Shuttleworthella satelles DSM 14600</name>
    <dbReference type="NCBI Taxonomy" id="626523"/>
    <lineage>
        <taxon>Bacteria</taxon>
        <taxon>Bacillati</taxon>
        <taxon>Bacillota</taxon>
        <taxon>Clostridia</taxon>
        <taxon>Lachnospirales</taxon>
        <taxon>Lachnospiraceae</taxon>
        <taxon>Shuttleworthella</taxon>
    </lineage>
</organism>
<dbReference type="Gene3D" id="3.20.20.70">
    <property type="entry name" value="Aldolase class I"/>
    <property type="match status" value="1"/>
</dbReference>